<keyword evidence="7" id="KW-1185">Reference proteome</keyword>
<dbReference type="Proteomes" id="UP000664545">
    <property type="component" value="Unassembled WGS sequence"/>
</dbReference>
<evidence type="ECO:0000256" key="5">
    <source>
        <dbReference type="SAM" id="Phobius"/>
    </source>
</evidence>
<evidence type="ECO:0000256" key="1">
    <source>
        <dbReference type="ARBA" id="ARBA00004141"/>
    </source>
</evidence>
<evidence type="ECO:0000256" key="3">
    <source>
        <dbReference type="ARBA" id="ARBA00022989"/>
    </source>
</evidence>
<dbReference type="InterPro" id="IPR003339">
    <property type="entry name" value="ABC/ECF_trnsptr_transmembrane"/>
</dbReference>
<feature type="transmembrane region" description="Helical" evidence="5">
    <location>
        <begin position="96"/>
        <end position="120"/>
    </location>
</feature>
<dbReference type="CDD" id="cd16914">
    <property type="entry name" value="EcfT"/>
    <property type="match status" value="1"/>
</dbReference>
<organism evidence="6 7">
    <name type="scientific">Clostridium aminobutyricum</name>
    <dbReference type="NCBI Taxonomy" id="33953"/>
    <lineage>
        <taxon>Bacteria</taxon>
        <taxon>Bacillati</taxon>
        <taxon>Bacillota</taxon>
        <taxon>Clostridia</taxon>
        <taxon>Eubacteriales</taxon>
        <taxon>Clostridiaceae</taxon>
        <taxon>Clostridium</taxon>
    </lineage>
</organism>
<keyword evidence="4 5" id="KW-0472">Membrane</keyword>
<dbReference type="EMBL" id="JAFJZZ010000007">
    <property type="protein sequence ID" value="MBN7774212.1"/>
    <property type="molecule type" value="Genomic_DNA"/>
</dbReference>
<evidence type="ECO:0000313" key="7">
    <source>
        <dbReference type="Proteomes" id="UP000664545"/>
    </source>
</evidence>
<name>A0A939DAG5_CLOAM</name>
<gene>
    <name evidence="6" type="ORF">JYB65_12665</name>
</gene>
<dbReference type="Pfam" id="PF02361">
    <property type="entry name" value="CbiQ"/>
    <property type="match status" value="1"/>
</dbReference>
<accession>A0A939DAG5</accession>
<keyword evidence="2 5" id="KW-0812">Transmembrane</keyword>
<feature type="transmembrane region" description="Helical" evidence="5">
    <location>
        <begin position="56"/>
        <end position="75"/>
    </location>
</feature>
<feature type="transmembrane region" description="Helical" evidence="5">
    <location>
        <begin position="228"/>
        <end position="252"/>
    </location>
</feature>
<keyword evidence="3 5" id="KW-1133">Transmembrane helix</keyword>
<dbReference type="AlphaFoldDB" id="A0A939DAG5"/>
<evidence type="ECO:0000256" key="4">
    <source>
        <dbReference type="ARBA" id="ARBA00023136"/>
    </source>
</evidence>
<feature type="transmembrane region" description="Helical" evidence="5">
    <location>
        <begin position="12"/>
        <end position="44"/>
    </location>
</feature>
<evidence type="ECO:0000256" key="2">
    <source>
        <dbReference type="ARBA" id="ARBA00022692"/>
    </source>
</evidence>
<reference evidence="6" key="1">
    <citation type="submission" date="2021-02" db="EMBL/GenBank/DDBJ databases">
        <title>Abyssanaerobacter marinus gen.nov., sp., nov, anaerobic bacterium isolated from the Onnuri vent field of Indian Ocean and suggestion of Mogibacteriaceae fam. nov., and proposal of reclassification of ambiguous this family's genus member.</title>
        <authorList>
            <person name="Kim Y.J."/>
            <person name="Yang J.-A."/>
        </authorList>
    </citation>
    <scope>NUCLEOTIDE SEQUENCE</scope>
    <source>
        <strain evidence="6">DSM 2634</strain>
    </source>
</reference>
<evidence type="ECO:0000313" key="6">
    <source>
        <dbReference type="EMBL" id="MBN7774212.1"/>
    </source>
</evidence>
<feature type="transmembrane region" description="Helical" evidence="5">
    <location>
        <begin position="264"/>
        <end position="282"/>
    </location>
</feature>
<comment type="subcellular location">
    <subcellularLocation>
        <location evidence="1">Membrane</location>
        <topology evidence="1">Multi-pass membrane protein</topology>
    </subcellularLocation>
</comment>
<proteinExistence type="predicted"/>
<comment type="caution">
    <text evidence="6">The sequence shown here is derived from an EMBL/GenBank/DDBJ whole genome shotgun (WGS) entry which is preliminary data.</text>
</comment>
<dbReference type="GO" id="GO:0005886">
    <property type="term" value="C:plasma membrane"/>
    <property type="evidence" value="ECO:0007669"/>
    <property type="project" value="UniProtKB-ARBA"/>
</dbReference>
<protein>
    <submittedName>
        <fullName evidence="6">Energy-coupling factor transporter transmembrane protein EcfT</fullName>
    </submittedName>
</protein>
<sequence length="297" mass="33313">MRGNAFSGYHPVVNFLYFTFVLVFSMVFMHPFCLLISLICAFVYSFTLKGRKAAKFNFLFLLPMLLITAIVNPAFNHEGATILTYLRSGNPLTLESIAYGLAAAAMLASVICWFSCFNEIMTSDKFVYLFGRILPSFSLILSMVLRFVPRFKAQIKIISNGQKGVGHDVSNGSIAQRVKQGIKILSIMVTWTLENAIETADSMKSRGYGLSGRTAFSIYTFDRRDRKAFAAISLIGIYIISGGMFGGLAFRYFPTMKGELSNPFTVSLYFAYLGLCLIPVIIDREEKQRWIHSQSKI</sequence>